<evidence type="ECO:0000313" key="3">
    <source>
        <dbReference type="EMBL" id="HIU27561.1"/>
    </source>
</evidence>
<protein>
    <submittedName>
        <fullName evidence="3">CpaF family protein</fullName>
    </submittedName>
</protein>
<dbReference type="Gene3D" id="3.30.450.380">
    <property type="match status" value="1"/>
</dbReference>
<reference evidence="3" key="1">
    <citation type="submission" date="2020-10" db="EMBL/GenBank/DDBJ databases">
        <authorList>
            <person name="Gilroy R."/>
        </authorList>
    </citation>
    <scope>NUCLEOTIDE SEQUENCE</scope>
    <source>
        <strain evidence="3">11300</strain>
    </source>
</reference>
<dbReference type="Pfam" id="PF00437">
    <property type="entry name" value="T2SSE"/>
    <property type="match status" value="1"/>
</dbReference>
<dbReference type="EMBL" id="DVMO01000061">
    <property type="protein sequence ID" value="HIU27561.1"/>
    <property type="molecule type" value="Genomic_DNA"/>
</dbReference>
<dbReference type="PANTHER" id="PTHR30486:SF6">
    <property type="entry name" value="TYPE IV PILUS RETRACTATION ATPASE PILT"/>
    <property type="match status" value="1"/>
</dbReference>
<gene>
    <name evidence="3" type="ORF">IAD16_04215</name>
</gene>
<dbReference type="InterPro" id="IPR050921">
    <property type="entry name" value="T4SS_GSP_E_ATPase"/>
</dbReference>
<comment type="caution">
    <text evidence="3">The sequence shown here is derived from an EMBL/GenBank/DDBJ whole genome shotgun (WGS) entry which is preliminary data.</text>
</comment>
<dbReference type="Gene3D" id="3.40.50.300">
    <property type="entry name" value="P-loop containing nucleotide triphosphate hydrolases"/>
    <property type="match status" value="1"/>
</dbReference>
<organism evidence="3 4">
    <name type="scientific">Candidatus Fimisoma avicola</name>
    <dbReference type="NCBI Taxonomy" id="2840826"/>
    <lineage>
        <taxon>Bacteria</taxon>
        <taxon>Bacillati</taxon>
        <taxon>Bacillota</taxon>
        <taxon>Clostridia</taxon>
        <taxon>Eubacteriales</taxon>
        <taxon>Candidatus Fimisoma</taxon>
    </lineage>
</organism>
<name>A0A9D1L877_9FIRM</name>
<reference evidence="3" key="2">
    <citation type="journal article" date="2021" name="PeerJ">
        <title>Extensive microbial diversity within the chicken gut microbiome revealed by metagenomics and culture.</title>
        <authorList>
            <person name="Gilroy R."/>
            <person name="Ravi A."/>
            <person name="Getino M."/>
            <person name="Pursley I."/>
            <person name="Horton D.L."/>
            <person name="Alikhan N.F."/>
            <person name="Baker D."/>
            <person name="Gharbi K."/>
            <person name="Hall N."/>
            <person name="Watson M."/>
            <person name="Adriaenssens E.M."/>
            <person name="Foster-Nyarko E."/>
            <person name="Jarju S."/>
            <person name="Secka A."/>
            <person name="Antonio M."/>
            <person name="Oren A."/>
            <person name="Chaudhuri R.R."/>
            <person name="La Ragione R."/>
            <person name="Hildebrand F."/>
            <person name="Pallen M.J."/>
        </authorList>
    </citation>
    <scope>NUCLEOTIDE SEQUENCE</scope>
    <source>
        <strain evidence="3">11300</strain>
    </source>
</reference>
<evidence type="ECO:0000256" key="1">
    <source>
        <dbReference type="ARBA" id="ARBA00006611"/>
    </source>
</evidence>
<dbReference type="InterPro" id="IPR001482">
    <property type="entry name" value="T2SS/T4SS_dom"/>
</dbReference>
<proteinExistence type="inferred from homology"/>
<sequence length="393" mass="43875">MENNLLPKIRELLSSSADMDDSQALSFIADMVFDDPDAARFSGEELAGITRKLFFKTRKKLGVITPLMEDETISEIMVNGPEDIFYEKDGKIRRFELNFDSAEELEEVIRKIAARVHREFNELNPIVDARLGDGSRVNGVYKNVAINGPILTIRKFSDSYMDLSDLTDNGTLTEEAAGLLRKLVRCRYNLFVSGGTSSGKTTLLNALSRFIGKDERVIVIEDSAELQLNCIDNLVRMECRYSNGAGRGAVDMSRLIKASLRMRPDRIIVGEVRGGEVLDMLQAMNTGHAGSMSTGHGNSIIGMLKRLETMYLMATPLSIDAIRSQIAQAIEIMIHTERTERGRKVVEITELSGYESGEFKLNVLMESDGTGMLMPTGRKIINRKKLDTMDRTK</sequence>
<evidence type="ECO:0000313" key="4">
    <source>
        <dbReference type="Proteomes" id="UP000824091"/>
    </source>
</evidence>
<dbReference type="AlphaFoldDB" id="A0A9D1L877"/>
<dbReference type="InterPro" id="IPR027417">
    <property type="entry name" value="P-loop_NTPase"/>
</dbReference>
<accession>A0A9D1L877</accession>
<feature type="domain" description="Bacterial type II secretion system protein E" evidence="2">
    <location>
        <begin position="59"/>
        <end position="331"/>
    </location>
</feature>
<evidence type="ECO:0000259" key="2">
    <source>
        <dbReference type="Pfam" id="PF00437"/>
    </source>
</evidence>
<dbReference type="Proteomes" id="UP000824091">
    <property type="component" value="Unassembled WGS sequence"/>
</dbReference>
<dbReference type="SUPFAM" id="SSF52540">
    <property type="entry name" value="P-loop containing nucleoside triphosphate hydrolases"/>
    <property type="match status" value="1"/>
</dbReference>
<comment type="similarity">
    <text evidence="1">Belongs to the GSP E family.</text>
</comment>
<dbReference type="PANTHER" id="PTHR30486">
    <property type="entry name" value="TWITCHING MOTILITY PROTEIN PILT"/>
    <property type="match status" value="1"/>
</dbReference>
<dbReference type="CDD" id="cd01130">
    <property type="entry name" value="VirB11-like_ATPase"/>
    <property type="match status" value="1"/>
</dbReference>
<dbReference type="GO" id="GO:0016887">
    <property type="term" value="F:ATP hydrolysis activity"/>
    <property type="evidence" value="ECO:0007669"/>
    <property type="project" value="InterPro"/>
</dbReference>